<evidence type="ECO:0000313" key="1">
    <source>
        <dbReference type="EMBL" id="KAF7927450.1"/>
    </source>
</evidence>
<dbReference type="GeneID" id="62153713"/>
<comment type="caution">
    <text evidence="1">The sequence shown here is derived from an EMBL/GenBank/DDBJ whole genome shotgun (WGS) entry which is preliminary data.</text>
</comment>
<protein>
    <submittedName>
        <fullName evidence="1">Uncharacterized protein</fullName>
    </submittedName>
</protein>
<dbReference type="EMBL" id="RCSW01000025">
    <property type="protein sequence ID" value="KAF7927450.1"/>
    <property type="molecule type" value="Genomic_DNA"/>
</dbReference>
<reference evidence="1 2" key="1">
    <citation type="journal article" date="2020" name="Genome Biol. Evol.">
        <title>Comparative genomics of Sclerotiniaceae.</title>
        <authorList>
            <person name="Valero Jimenez C.A."/>
            <person name="Steentjes M."/>
            <person name="Scholten O.E."/>
            <person name="Van Kan J.A.L."/>
        </authorList>
    </citation>
    <scope>NUCLEOTIDE SEQUENCE [LARGE SCALE GENOMIC DNA]</scope>
    <source>
        <strain evidence="1 2">MUCL 94</strain>
    </source>
</reference>
<dbReference type="AlphaFoldDB" id="A0A9P5I7A2"/>
<proteinExistence type="predicted"/>
<name>A0A9P5I7A2_9HELO</name>
<keyword evidence="2" id="KW-1185">Reference proteome</keyword>
<gene>
    <name evidence="1" type="ORF">EAE97_010125</name>
</gene>
<evidence type="ECO:0000313" key="2">
    <source>
        <dbReference type="Proteomes" id="UP000710849"/>
    </source>
</evidence>
<sequence length="128" mass="14211">MSYPYFLINIIVIALRGEASLEIFRGMKFARFDTGEVGVVPTVTEQGDFILTDSTTKCGQDCCMFRPKDNLSNETYSKGIRAEIDPGFKGFFTLGKAWVDCCSSANIAFVDRTRNAGQSHDVRVIAIH</sequence>
<organism evidence="1 2">
    <name type="scientific">Botrytis byssoidea</name>
    <dbReference type="NCBI Taxonomy" id="139641"/>
    <lineage>
        <taxon>Eukaryota</taxon>
        <taxon>Fungi</taxon>
        <taxon>Dikarya</taxon>
        <taxon>Ascomycota</taxon>
        <taxon>Pezizomycotina</taxon>
        <taxon>Leotiomycetes</taxon>
        <taxon>Helotiales</taxon>
        <taxon>Sclerotiniaceae</taxon>
        <taxon>Botrytis</taxon>
    </lineage>
</organism>
<dbReference type="Proteomes" id="UP000710849">
    <property type="component" value="Unassembled WGS sequence"/>
</dbReference>
<dbReference type="RefSeq" id="XP_038728686.1">
    <property type="nucleotide sequence ID" value="XM_038880640.1"/>
</dbReference>
<accession>A0A9P5I7A2</accession>